<dbReference type="InterPro" id="IPR050119">
    <property type="entry name" value="CCR1-9-like"/>
</dbReference>
<comment type="subcellular location">
    <subcellularLocation>
        <location evidence="1">Cell membrane</location>
        <topology evidence="1">Multi-pass membrane protein</topology>
    </subcellularLocation>
</comment>
<feature type="transmembrane region" description="Helical" evidence="11">
    <location>
        <begin position="75"/>
        <end position="95"/>
    </location>
</feature>
<dbReference type="CDD" id="cd15185">
    <property type="entry name" value="7tmA_CCR3"/>
    <property type="match status" value="1"/>
</dbReference>
<dbReference type="InterPro" id="IPR000276">
    <property type="entry name" value="GPCR_Rhodpsn"/>
</dbReference>
<dbReference type="PRINTS" id="PR01108">
    <property type="entry name" value="CHEMOKINER3"/>
</dbReference>
<feature type="transmembrane region" description="Helical" evidence="11">
    <location>
        <begin position="316"/>
        <end position="339"/>
    </location>
</feature>
<dbReference type="SUPFAM" id="SSF81321">
    <property type="entry name" value="Family A G protein-coupled receptor-like"/>
    <property type="match status" value="1"/>
</dbReference>
<evidence type="ECO:0000313" key="13">
    <source>
        <dbReference type="Proteomes" id="UP001652581"/>
    </source>
</evidence>
<keyword evidence="6 11" id="KW-0472">Membrane</keyword>
<feature type="transmembrane region" description="Helical" evidence="11">
    <location>
        <begin position="107"/>
        <end position="127"/>
    </location>
</feature>
<dbReference type="PRINTS" id="PR00657">
    <property type="entry name" value="CCCHEMOKINER"/>
</dbReference>
<feature type="region of interest" description="Disordered" evidence="10">
    <location>
        <begin position="1"/>
        <end position="42"/>
    </location>
</feature>
<dbReference type="PANTHER" id="PTHR10489">
    <property type="entry name" value="CELL ADHESION MOLECULE"/>
    <property type="match status" value="1"/>
</dbReference>
<dbReference type="GeneID" id="102534224"/>
<proteinExistence type="inferred from homology"/>
<keyword evidence="13" id="KW-1185">Reference proteome</keyword>
<evidence type="ECO:0000256" key="4">
    <source>
        <dbReference type="ARBA" id="ARBA00022989"/>
    </source>
</evidence>
<gene>
    <name evidence="14" type="primary">CCR3</name>
</gene>
<dbReference type="PROSITE" id="PS50262">
    <property type="entry name" value="G_PROTEIN_RECEP_F1_2"/>
    <property type="match status" value="1"/>
</dbReference>
<feature type="domain" description="G-protein coupled receptors family 1 profile" evidence="12">
    <location>
        <begin position="87"/>
        <end position="336"/>
    </location>
</feature>
<evidence type="ECO:0000259" key="12">
    <source>
        <dbReference type="PROSITE" id="PS50262"/>
    </source>
</evidence>
<keyword evidence="8 9" id="KW-0807">Transducer</keyword>
<dbReference type="SMART" id="SM01381">
    <property type="entry name" value="7TM_GPCR_Srsx"/>
    <property type="match status" value="1"/>
</dbReference>
<evidence type="ECO:0000256" key="11">
    <source>
        <dbReference type="SAM" id="Phobius"/>
    </source>
</evidence>
<feature type="transmembrane region" description="Helical" evidence="11">
    <location>
        <begin position="147"/>
        <end position="170"/>
    </location>
</feature>
<evidence type="ECO:0000313" key="14">
    <source>
        <dbReference type="RefSeq" id="XP_072797224.1"/>
    </source>
</evidence>
<evidence type="ECO:0000256" key="8">
    <source>
        <dbReference type="ARBA" id="ARBA00023224"/>
    </source>
</evidence>
<evidence type="ECO:0000256" key="3">
    <source>
        <dbReference type="ARBA" id="ARBA00022692"/>
    </source>
</evidence>
<dbReference type="Proteomes" id="UP001652581">
    <property type="component" value="Chromosome 17"/>
</dbReference>
<keyword evidence="3 9" id="KW-0812">Transmembrane</keyword>
<keyword evidence="7 9" id="KW-0675">Receptor</keyword>
<accession>A0ABM5BLF4</accession>
<comment type="similarity">
    <text evidence="9">Belongs to the G-protein coupled receptor 1 family.</text>
</comment>
<name>A0ABM5BLF4_VICPA</name>
<dbReference type="RefSeq" id="XP_072797224.1">
    <property type="nucleotide sequence ID" value="XM_072941123.1"/>
</dbReference>
<evidence type="ECO:0000256" key="6">
    <source>
        <dbReference type="ARBA" id="ARBA00023136"/>
    </source>
</evidence>
<feature type="transmembrane region" description="Helical" evidence="11">
    <location>
        <begin position="275"/>
        <end position="296"/>
    </location>
</feature>
<dbReference type="InterPro" id="IPR017452">
    <property type="entry name" value="GPCR_Rhodpsn_7TM"/>
</dbReference>
<sequence>MWPSGTSTWKHQETGSLGAGSKDSTYGSRGEGTTRDMEASVNGTEAVETTPYDYEEAMPCEKVDVKELGAQFLPLLYSLVFGVGLLGNVVVLMILTKYKRLHIMTNIYLLNLAVSDLLVLLTLPFWIHYIGWKEWAFGRCMCKLLSGLYHMGLYSEIFFIILLTIDRYLAIVHAVFALRARTVTFGIITSAFIWGLAGLAAIPDFIFHESQEEFGKSVCNPLYPQGREDAWKIFQALRMNILGLALPLLVMAVCYSGIIKTLLRCPSKKKYKAIRLIFVIMVVFFIFWTPYNLVLLLSAFQMNFETDCEQSRQLDLAMLVTEVIAHSHCCVNPVIYAFVGERFQKHLRHFFHKHVAIYLGKYIPFLPAEKLERTSSVSPSTGEQELSAVF</sequence>
<dbReference type="PROSITE" id="PS00237">
    <property type="entry name" value="G_PROTEIN_RECEP_F1_1"/>
    <property type="match status" value="1"/>
</dbReference>
<dbReference type="Gene3D" id="1.20.1070.10">
    <property type="entry name" value="Rhodopsin 7-helix transmembrane proteins"/>
    <property type="match status" value="1"/>
</dbReference>
<organism evidence="13 14">
    <name type="scientific">Vicugna pacos</name>
    <name type="common">Alpaca</name>
    <name type="synonym">Lama pacos</name>
    <dbReference type="NCBI Taxonomy" id="30538"/>
    <lineage>
        <taxon>Eukaryota</taxon>
        <taxon>Metazoa</taxon>
        <taxon>Chordata</taxon>
        <taxon>Craniata</taxon>
        <taxon>Vertebrata</taxon>
        <taxon>Euteleostomi</taxon>
        <taxon>Mammalia</taxon>
        <taxon>Eutheria</taxon>
        <taxon>Laurasiatheria</taxon>
        <taxon>Artiodactyla</taxon>
        <taxon>Tylopoda</taxon>
        <taxon>Camelidae</taxon>
        <taxon>Vicugna</taxon>
    </lineage>
</organism>
<keyword evidence="4 11" id="KW-1133">Transmembrane helix</keyword>
<dbReference type="InterPro" id="IPR002238">
    <property type="entry name" value="Chemokine_CCR3"/>
</dbReference>
<keyword evidence="2" id="KW-1003">Cell membrane</keyword>
<feature type="transmembrane region" description="Helical" evidence="11">
    <location>
        <begin position="182"/>
        <end position="202"/>
    </location>
</feature>
<feature type="transmembrane region" description="Helical" evidence="11">
    <location>
        <begin position="241"/>
        <end position="263"/>
    </location>
</feature>
<reference evidence="14" key="1">
    <citation type="submission" date="2025-08" db="UniProtKB">
        <authorList>
            <consortium name="RefSeq"/>
        </authorList>
    </citation>
    <scope>IDENTIFICATION</scope>
</reference>
<evidence type="ECO:0000256" key="7">
    <source>
        <dbReference type="ARBA" id="ARBA00023170"/>
    </source>
</evidence>
<evidence type="ECO:0000256" key="2">
    <source>
        <dbReference type="ARBA" id="ARBA00022475"/>
    </source>
</evidence>
<evidence type="ECO:0000256" key="5">
    <source>
        <dbReference type="ARBA" id="ARBA00023040"/>
    </source>
</evidence>
<dbReference type="InterPro" id="IPR000355">
    <property type="entry name" value="Chemokine_rcpt"/>
</dbReference>
<keyword evidence="5 9" id="KW-0297">G-protein coupled receptor</keyword>
<evidence type="ECO:0000256" key="9">
    <source>
        <dbReference type="RuleBase" id="RU000688"/>
    </source>
</evidence>
<dbReference type="PRINTS" id="PR00237">
    <property type="entry name" value="GPCRRHODOPSN"/>
</dbReference>
<evidence type="ECO:0000256" key="1">
    <source>
        <dbReference type="ARBA" id="ARBA00004651"/>
    </source>
</evidence>
<dbReference type="PANTHER" id="PTHR10489:SF649">
    <property type="entry name" value="C-C CHEMOKINE RECEPTOR TYPE 3"/>
    <property type="match status" value="1"/>
</dbReference>
<protein>
    <submittedName>
        <fullName evidence="14">C-C chemokine receptor type 3 isoform X1</fullName>
    </submittedName>
</protein>
<evidence type="ECO:0000256" key="10">
    <source>
        <dbReference type="SAM" id="MobiDB-lite"/>
    </source>
</evidence>
<dbReference type="Pfam" id="PF00001">
    <property type="entry name" value="7tm_1"/>
    <property type="match status" value="1"/>
</dbReference>